<dbReference type="InterPro" id="IPR054827">
    <property type="entry name" value="thermosome_alpha"/>
</dbReference>
<dbReference type="EMBL" id="JANTQA010000070">
    <property type="protein sequence ID" value="KAJ3425507.1"/>
    <property type="molecule type" value="Genomic_DNA"/>
</dbReference>
<dbReference type="PRINTS" id="PR00304">
    <property type="entry name" value="TCOMPLEXTCP1"/>
</dbReference>
<dbReference type="GO" id="GO:0051082">
    <property type="term" value="F:unfolded protein binding"/>
    <property type="evidence" value="ECO:0007669"/>
    <property type="project" value="InterPro"/>
</dbReference>
<comment type="caution">
    <text evidence="10">The sequence shown here is derived from an EMBL/GenBank/DDBJ whole genome shotgun (WGS) entry which is preliminary data.</text>
</comment>
<dbReference type="Gene3D" id="3.50.7.10">
    <property type="entry name" value="GroEL"/>
    <property type="match status" value="1"/>
</dbReference>
<dbReference type="InterPro" id="IPR027409">
    <property type="entry name" value="GroEL-like_apical_dom_sf"/>
</dbReference>
<dbReference type="SUPFAM" id="SSF54849">
    <property type="entry name" value="GroEL-intermediate domain like"/>
    <property type="match status" value="1"/>
</dbReference>
<dbReference type="SUPFAM" id="SSF48592">
    <property type="entry name" value="GroEL equatorial domain-like"/>
    <property type="match status" value="1"/>
</dbReference>
<evidence type="ECO:0000256" key="2">
    <source>
        <dbReference type="ARBA" id="ARBA00008020"/>
    </source>
</evidence>
<dbReference type="AlphaFoldDB" id="A0AAV7YC93"/>
<organism evidence="10 11">
    <name type="scientific">Anaeramoeba flamelloides</name>
    <dbReference type="NCBI Taxonomy" id="1746091"/>
    <lineage>
        <taxon>Eukaryota</taxon>
        <taxon>Metamonada</taxon>
        <taxon>Anaeramoebidae</taxon>
        <taxon>Anaeramoeba</taxon>
    </lineage>
</organism>
<keyword evidence="3" id="KW-0963">Cytoplasm</keyword>
<dbReference type="InterPro" id="IPR053374">
    <property type="entry name" value="TCP-1_chaperonin"/>
</dbReference>
<evidence type="ECO:0000256" key="9">
    <source>
        <dbReference type="RuleBase" id="RU004187"/>
    </source>
</evidence>
<dbReference type="GO" id="GO:0140662">
    <property type="term" value="F:ATP-dependent protein folding chaperone"/>
    <property type="evidence" value="ECO:0007669"/>
    <property type="project" value="InterPro"/>
</dbReference>
<accession>A0AAV7YC93</accession>
<keyword evidence="6 9" id="KW-0143">Chaperone</keyword>
<comment type="similarity">
    <text evidence="2 9">Belongs to the TCP-1 chaperonin family.</text>
</comment>
<evidence type="ECO:0000256" key="4">
    <source>
        <dbReference type="ARBA" id="ARBA00022741"/>
    </source>
</evidence>
<evidence type="ECO:0000256" key="8">
    <source>
        <dbReference type="ARBA" id="ARBA00033325"/>
    </source>
</evidence>
<evidence type="ECO:0000256" key="7">
    <source>
        <dbReference type="ARBA" id="ARBA00024086"/>
    </source>
</evidence>
<evidence type="ECO:0000256" key="1">
    <source>
        <dbReference type="ARBA" id="ARBA00004496"/>
    </source>
</evidence>
<keyword evidence="5 9" id="KW-0067">ATP-binding</keyword>
<evidence type="ECO:0000313" key="10">
    <source>
        <dbReference type="EMBL" id="KAJ3425507.1"/>
    </source>
</evidence>
<evidence type="ECO:0000256" key="5">
    <source>
        <dbReference type="ARBA" id="ARBA00022840"/>
    </source>
</evidence>
<dbReference type="NCBIfam" id="TIGR02343">
    <property type="entry name" value="chap_CCT_epsi"/>
    <property type="match status" value="1"/>
</dbReference>
<dbReference type="GO" id="GO:0005832">
    <property type="term" value="C:chaperonin-containing T-complex"/>
    <property type="evidence" value="ECO:0007669"/>
    <property type="project" value="UniProtKB-ARBA"/>
</dbReference>
<proteinExistence type="inferred from homology"/>
<dbReference type="InterPro" id="IPR027413">
    <property type="entry name" value="GROEL-like_equatorial_sf"/>
</dbReference>
<dbReference type="Gene3D" id="1.10.560.10">
    <property type="entry name" value="GroEL-like equatorial domain"/>
    <property type="match status" value="1"/>
</dbReference>
<dbReference type="PROSITE" id="PS00995">
    <property type="entry name" value="TCP1_3"/>
    <property type="match status" value="1"/>
</dbReference>
<sequence length="535" mass="58576">MLRYDSSGKPFIIIRDQDQKERLTGSEARKANILAAMTVANLMKTSIGPLGMDKILVDQDGEVTATNDGATILKNMQVENPIAKLLVELSQGQDDEIGDGTTSVVVLAGALLEESLSLLEKGIHPSKISEGYEKACDIAIKHLISICDKIEFDKENCGSLIKAAKTSLGSKIVNQYTDKIAKISVEAVLAVADLERKDVRFDLIKLEGKTGGTLGETELIDGIIIPKNFSHPQMPKQIKNAKIAILTCPFEPPKPKTGHKLDIDSVKKYKELLEIEQNYFKEMTDLVKKSGATLVLCQWGFDDEANHLLLQKELPSVRWVSGTDIELIAIATGARIVPRFSELTEKKLGKAGMVTEKSIGTTDEKMIVIEKCSNTKTVTILVKGGNKMVVEEGKRSIHDALCVTRNLIKDNRIVYGGGAAEISCSVAVNKASKEIKGIEQYSIRAFSEALLSVPIALASNSGLNSLEAVSEIQLKQMKDKKPFLGIDCLSKGTDNMKEQNVFDTLRGKIQQFLLATQMAKMILKIDDIIRPTGQY</sequence>
<dbReference type="SUPFAM" id="SSF52029">
    <property type="entry name" value="GroEL apical domain-like"/>
    <property type="match status" value="1"/>
</dbReference>
<dbReference type="InterPro" id="IPR017998">
    <property type="entry name" value="Chaperone_TCP-1"/>
</dbReference>
<reference evidence="10" key="1">
    <citation type="submission" date="2022-08" db="EMBL/GenBank/DDBJ databases">
        <title>Novel sulphate-reducing endosymbionts in the free-living metamonad Anaeramoeba.</title>
        <authorList>
            <person name="Jerlstrom-Hultqvist J."/>
            <person name="Cepicka I."/>
            <person name="Gallot-Lavallee L."/>
            <person name="Salas-Leiva D."/>
            <person name="Curtis B.A."/>
            <person name="Zahonova K."/>
            <person name="Pipaliya S."/>
            <person name="Dacks J."/>
            <person name="Roger A.J."/>
        </authorList>
    </citation>
    <scope>NUCLEOTIDE SEQUENCE</scope>
    <source>
        <strain evidence="10">Busselton2</strain>
    </source>
</reference>
<dbReference type="Gene3D" id="3.30.260.10">
    <property type="entry name" value="TCP-1-like chaperonin intermediate domain"/>
    <property type="match status" value="1"/>
</dbReference>
<dbReference type="NCBIfam" id="NF041082">
    <property type="entry name" value="thermosome_alpha"/>
    <property type="match status" value="1"/>
</dbReference>
<dbReference type="NCBIfam" id="NF041083">
    <property type="entry name" value="thermosome_beta"/>
    <property type="match status" value="1"/>
</dbReference>
<dbReference type="InterPro" id="IPR012718">
    <property type="entry name" value="Chap_CCT_epsi"/>
</dbReference>
<dbReference type="GO" id="GO:0005524">
    <property type="term" value="F:ATP binding"/>
    <property type="evidence" value="ECO:0007669"/>
    <property type="project" value="UniProtKB-KW"/>
</dbReference>
<evidence type="ECO:0000256" key="3">
    <source>
        <dbReference type="ARBA" id="ARBA00022490"/>
    </source>
</evidence>
<gene>
    <name evidence="10" type="ORF">M0812_27952</name>
</gene>
<comment type="subcellular location">
    <subcellularLocation>
        <location evidence="1">Cytoplasm</location>
    </subcellularLocation>
</comment>
<dbReference type="CDD" id="cd03339">
    <property type="entry name" value="TCP1_epsilon"/>
    <property type="match status" value="1"/>
</dbReference>
<evidence type="ECO:0000313" key="11">
    <source>
        <dbReference type="Proteomes" id="UP001146793"/>
    </source>
</evidence>
<keyword evidence="4 9" id="KW-0547">Nucleotide-binding</keyword>
<name>A0AAV7YC93_9EUKA</name>
<dbReference type="PANTHER" id="PTHR11353">
    <property type="entry name" value="CHAPERONIN"/>
    <property type="match status" value="1"/>
</dbReference>
<dbReference type="InterPro" id="IPR027410">
    <property type="entry name" value="TCP-1-like_intermed_sf"/>
</dbReference>
<dbReference type="Pfam" id="PF00118">
    <property type="entry name" value="Cpn60_TCP1"/>
    <property type="match status" value="1"/>
</dbReference>
<dbReference type="InterPro" id="IPR002423">
    <property type="entry name" value="Cpn60/GroEL/TCP-1"/>
</dbReference>
<evidence type="ECO:0000256" key="6">
    <source>
        <dbReference type="ARBA" id="ARBA00023186"/>
    </source>
</evidence>
<dbReference type="InterPro" id="IPR002194">
    <property type="entry name" value="Chaperonin_TCP-1_CS"/>
</dbReference>
<dbReference type="FunFam" id="3.50.7.10:FF:000003">
    <property type="entry name" value="T-complex protein 1 subunit epsilon"/>
    <property type="match status" value="1"/>
</dbReference>
<protein>
    <recommendedName>
        <fullName evidence="7">T-complex protein 1 subunit epsilon</fullName>
    </recommendedName>
    <alternativeName>
        <fullName evidence="8">CCT-epsilon</fullName>
    </alternativeName>
</protein>
<dbReference type="Proteomes" id="UP001146793">
    <property type="component" value="Unassembled WGS sequence"/>
</dbReference>
<dbReference type="GO" id="GO:0016887">
    <property type="term" value="F:ATP hydrolysis activity"/>
    <property type="evidence" value="ECO:0007669"/>
    <property type="project" value="InterPro"/>
</dbReference>